<proteinExistence type="predicted"/>
<evidence type="ECO:0000259" key="2">
    <source>
        <dbReference type="Pfam" id="PF04167"/>
    </source>
</evidence>
<dbReference type="InterPro" id="IPR007295">
    <property type="entry name" value="DUF402"/>
</dbReference>
<evidence type="ECO:0000256" key="1">
    <source>
        <dbReference type="ARBA" id="ARBA00022801"/>
    </source>
</evidence>
<evidence type="ECO:0000313" key="3">
    <source>
        <dbReference type="EMBL" id="KUK45999.1"/>
    </source>
</evidence>
<dbReference type="Pfam" id="PF04167">
    <property type="entry name" value="DUF402"/>
    <property type="match status" value="1"/>
</dbReference>
<dbReference type="InterPro" id="IPR035930">
    <property type="entry name" value="FomD-like_sf"/>
</dbReference>
<sequence length="160" mass="19030">MSQDKGLVNIIKMNTQHEEVWRYPGRIIARDLHSVLVEAFFNIDDRPFHGITLRTNDRSIERYYSNRWYNIFEIHDRDDDRLKAWYCNVTSPAVFNPGKITYIDLALDILVYPDRDYLILDEDEFDALDLDEYSRQKALQALDALKMIVEENKLSEILKQ</sequence>
<dbReference type="PANTHER" id="PTHR39159">
    <property type="match status" value="1"/>
</dbReference>
<name>A0A101FWZ0_9CHLR</name>
<accession>A0A101FWZ0</accession>
<reference evidence="3 4" key="1">
    <citation type="journal article" date="2015" name="MBio">
        <title>Genome-Resolved Metagenomic Analysis Reveals Roles for Candidate Phyla and Other Microbial Community Members in Biogeochemical Transformations in Oil Reservoirs.</title>
        <authorList>
            <person name="Hu P."/>
            <person name="Tom L."/>
            <person name="Singh A."/>
            <person name="Thomas B.C."/>
            <person name="Baker B.J."/>
            <person name="Piceno Y.M."/>
            <person name="Andersen G.L."/>
            <person name="Banfield J.F."/>
        </authorList>
    </citation>
    <scope>NUCLEOTIDE SEQUENCE [LARGE SCALE GENOMIC DNA]</scope>
    <source>
        <strain evidence="3">46_16</strain>
    </source>
</reference>
<dbReference type="PANTHER" id="PTHR39159:SF1">
    <property type="entry name" value="UPF0374 PROTEIN YGAC"/>
    <property type="match status" value="1"/>
</dbReference>
<dbReference type="Proteomes" id="UP000064249">
    <property type="component" value="Unassembled WGS sequence"/>
</dbReference>
<dbReference type="EMBL" id="LGFU01000094">
    <property type="protein sequence ID" value="KUK45999.1"/>
    <property type="molecule type" value="Genomic_DNA"/>
</dbReference>
<dbReference type="Gene3D" id="2.40.380.10">
    <property type="entry name" value="FomD-like"/>
    <property type="match status" value="1"/>
</dbReference>
<dbReference type="AlphaFoldDB" id="A0A101FWZ0"/>
<protein>
    <recommendedName>
        <fullName evidence="2">DUF402 domain-containing protein</fullName>
    </recommendedName>
</protein>
<comment type="caution">
    <text evidence="3">The sequence shown here is derived from an EMBL/GenBank/DDBJ whole genome shotgun (WGS) entry which is preliminary data.</text>
</comment>
<dbReference type="GO" id="GO:0016787">
    <property type="term" value="F:hydrolase activity"/>
    <property type="evidence" value="ECO:0007669"/>
    <property type="project" value="UniProtKB-KW"/>
</dbReference>
<dbReference type="SUPFAM" id="SSF159234">
    <property type="entry name" value="FomD-like"/>
    <property type="match status" value="1"/>
</dbReference>
<dbReference type="InterPro" id="IPR050212">
    <property type="entry name" value="Ntdp-like"/>
</dbReference>
<keyword evidence="1" id="KW-0378">Hydrolase</keyword>
<organism evidence="3 4">
    <name type="scientific">Anaerolinea thermophila</name>
    <dbReference type="NCBI Taxonomy" id="167964"/>
    <lineage>
        <taxon>Bacteria</taxon>
        <taxon>Bacillati</taxon>
        <taxon>Chloroflexota</taxon>
        <taxon>Anaerolineae</taxon>
        <taxon>Anaerolineales</taxon>
        <taxon>Anaerolineaceae</taxon>
        <taxon>Anaerolinea</taxon>
    </lineage>
</organism>
<gene>
    <name evidence="3" type="ORF">XD73_1128</name>
</gene>
<evidence type="ECO:0000313" key="4">
    <source>
        <dbReference type="Proteomes" id="UP000064249"/>
    </source>
</evidence>
<feature type="domain" description="DUF402" evidence="2">
    <location>
        <begin position="33"/>
        <end position="150"/>
    </location>
</feature>